<organism evidence="2">
    <name type="scientific">Streptomyces sp. NBC_01393</name>
    <dbReference type="NCBI Taxonomy" id="2903851"/>
    <lineage>
        <taxon>Bacteria</taxon>
        <taxon>Bacillati</taxon>
        <taxon>Actinomycetota</taxon>
        <taxon>Actinomycetes</taxon>
        <taxon>Kitasatosporales</taxon>
        <taxon>Streptomycetaceae</taxon>
        <taxon>Streptomyces</taxon>
    </lineage>
</organism>
<reference evidence="2" key="1">
    <citation type="submission" date="2022-10" db="EMBL/GenBank/DDBJ databases">
        <title>The complete genomes of actinobacterial strains from the NBC collection.</title>
        <authorList>
            <person name="Joergensen T.S."/>
            <person name="Alvarez Arevalo M."/>
            <person name="Sterndorff E.B."/>
            <person name="Faurdal D."/>
            <person name="Vuksanovic O."/>
            <person name="Mourched A.-S."/>
            <person name="Charusanti P."/>
            <person name="Shaw S."/>
            <person name="Blin K."/>
            <person name="Weber T."/>
        </authorList>
    </citation>
    <scope>NUCLEOTIDE SEQUENCE</scope>
    <source>
        <strain evidence="2">NBC_01393</strain>
    </source>
</reference>
<accession>A0AAU3I8Y0</accession>
<proteinExistence type="predicted"/>
<protein>
    <recommendedName>
        <fullName evidence="3">HEAT repeat domain-containing protein</fullName>
    </recommendedName>
</protein>
<dbReference type="EMBL" id="CP109546">
    <property type="protein sequence ID" value="WTZ14174.1"/>
    <property type="molecule type" value="Genomic_DNA"/>
</dbReference>
<dbReference type="AlphaFoldDB" id="A0AAU3I8Y0"/>
<gene>
    <name evidence="2" type="ORF">OG699_43220</name>
</gene>
<evidence type="ECO:0000313" key="2">
    <source>
        <dbReference type="EMBL" id="WTZ14174.1"/>
    </source>
</evidence>
<feature type="compositionally biased region" description="Polar residues" evidence="1">
    <location>
        <begin position="239"/>
        <end position="254"/>
    </location>
</feature>
<feature type="region of interest" description="Disordered" evidence="1">
    <location>
        <begin position="239"/>
        <end position="261"/>
    </location>
</feature>
<evidence type="ECO:0008006" key="3">
    <source>
        <dbReference type="Google" id="ProtNLM"/>
    </source>
</evidence>
<name>A0AAU3I8Y0_9ACTN</name>
<sequence>MSDDHRLPADSALSSAQGVLTRTNWAALQHAYGPASDAPAMLIALLDTDQGVRTKALGDLHGVLHHQNTIYGATVPTARYVAAILSDPRTMLPVDKIRGAFPGRMRAELLAWIGSVANEVTDAADAIHRQYGFPLADHPPAVAMQEMRPLLFSVAVPYLHDVDRHVSEAAIAACIPLLDDVRLLQHHAVLVPMVRQVLGTSELWQHRERAIDALDAWDEDSSELEGQRNPFLFCDTDLSPDNSSWRPGTSNTEGWTEDPPF</sequence>
<evidence type="ECO:0000256" key="1">
    <source>
        <dbReference type="SAM" id="MobiDB-lite"/>
    </source>
</evidence>